<dbReference type="EMBL" id="BAABJQ010000019">
    <property type="protein sequence ID" value="GAA5193563.1"/>
    <property type="molecule type" value="Genomic_DNA"/>
</dbReference>
<dbReference type="RefSeq" id="WP_345634519.1">
    <property type="nucleotide sequence ID" value="NZ_BAABJQ010000019.1"/>
</dbReference>
<evidence type="ECO:0000256" key="1">
    <source>
        <dbReference type="SAM" id="MobiDB-lite"/>
    </source>
</evidence>
<feature type="compositionally biased region" description="Basic and acidic residues" evidence="1">
    <location>
        <begin position="417"/>
        <end position="427"/>
    </location>
</feature>
<reference evidence="4" key="1">
    <citation type="journal article" date="2019" name="Int. J. Syst. Evol. Microbiol.">
        <title>The Global Catalogue of Microorganisms (GCM) 10K type strain sequencing project: providing services to taxonomists for standard genome sequencing and annotation.</title>
        <authorList>
            <consortium name="The Broad Institute Genomics Platform"/>
            <consortium name="The Broad Institute Genome Sequencing Center for Infectious Disease"/>
            <person name="Wu L."/>
            <person name="Ma J."/>
        </authorList>
    </citation>
    <scope>NUCLEOTIDE SEQUENCE [LARGE SCALE GENOMIC DNA]</scope>
    <source>
        <strain evidence="4">JCM 18304</strain>
    </source>
</reference>
<organism evidence="3 4">
    <name type="scientific">Rugosimonospora acidiphila</name>
    <dbReference type="NCBI Taxonomy" id="556531"/>
    <lineage>
        <taxon>Bacteria</taxon>
        <taxon>Bacillati</taxon>
        <taxon>Actinomycetota</taxon>
        <taxon>Actinomycetes</taxon>
        <taxon>Micromonosporales</taxon>
        <taxon>Micromonosporaceae</taxon>
        <taxon>Rugosimonospora</taxon>
    </lineage>
</organism>
<dbReference type="Pfam" id="PF13699">
    <property type="entry name" value="eCIS_core"/>
    <property type="match status" value="1"/>
</dbReference>
<comment type="caution">
    <text evidence="3">The sequence shown here is derived from an EMBL/GenBank/DDBJ whole genome shotgun (WGS) entry which is preliminary data.</text>
</comment>
<protein>
    <recommendedName>
        <fullName evidence="2">eCIS core domain-containing protein</fullName>
    </recommendedName>
</protein>
<accession>A0ABP9SD27</accession>
<feature type="compositionally biased region" description="Low complexity" evidence="1">
    <location>
        <begin position="11"/>
        <end position="21"/>
    </location>
</feature>
<sequence length="442" mass="47547">MIARLHQPFRPTIITAPATPTVASEPGPGRGRRPGAGFGRLQQSHGNRAVQALLGEVVQAKTATGRPGDRWECEADRMAERVAGTATSLDDLRGRMERATGADLSGVHLHTDFHADGLNRGAGSLALTRGRDIYFRAGQYAPSTGAGRALIAHELTHVAQQSGDAGTPTVQHMIPAINGVIKRLRDRGLIPSLNDPGSELLATIDSWGRTSAQGLRMALFSVKNATLFTLVGDHKWMDEALTTLSEAATTWLAAHASDSRGVGGDHRERAELVQAIKDEATRQLSHQHAIDSYRLQVKEKKWRERLLSGATSGSVNSRLTPPKRTQAEVSLARGGRHLPALSTHITGGMTDPRYPFRPSPEAKAAGLSKPEAFAIHVYTDDRRRGRGDPGRNRGAGLDAPSLHGPQPARATRRIGRRRTDQGDDHARVAVTLSTEDGVEDAP</sequence>
<feature type="region of interest" description="Disordered" evidence="1">
    <location>
        <begin position="1"/>
        <end position="41"/>
    </location>
</feature>
<dbReference type="InterPro" id="IPR025295">
    <property type="entry name" value="eCIS_core_dom"/>
</dbReference>
<dbReference type="Proteomes" id="UP001501570">
    <property type="component" value="Unassembled WGS sequence"/>
</dbReference>
<evidence type="ECO:0000313" key="3">
    <source>
        <dbReference type="EMBL" id="GAA5193563.1"/>
    </source>
</evidence>
<feature type="domain" description="eCIS core" evidence="2">
    <location>
        <begin position="91"/>
        <end position="163"/>
    </location>
</feature>
<evidence type="ECO:0000313" key="4">
    <source>
        <dbReference type="Proteomes" id="UP001501570"/>
    </source>
</evidence>
<evidence type="ECO:0000259" key="2">
    <source>
        <dbReference type="Pfam" id="PF13699"/>
    </source>
</evidence>
<proteinExistence type="predicted"/>
<feature type="region of interest" description="Disordered" evidence="1">
    <location>
        <begin position="378"/>
        <end position="442"/>
    </location>
</feature>
<feature type="compositionally biased region" description="Basic and acidic residues" evidence="1">
    <location>
        <begin position="378"/>
        <end position="391"/>
    </location>
</feature>
<keyword evidence="4" id="KW-1185">Reference proteome</keyword>
<gene>
    <name evidence="3" type="ORF">GCM10023322_55860</name>
</gene>
<name>A0ABP9SD27_9ACTN</name>